<comment type="caution">
    <text evidence="9">The sequence shown here is derived from an EMBL/GenBank/DDBJ whole genome shotgun (WGS) entry which is preliminary data.</text>
</comment>
<dbReference type="RefSeq" id="WP_195903298.1">
    <property type="nucleotide sequence ID" value="NZ_JADOGI010000428.1"/>
</dbReference>
<dbReference type="PANTHER" id="PTHR43385:SF1">
    <property type="entry name" value="RIBOFLAVIN TRANSPORTER RIBJ"/>
    <property type="match status" value="1"/>
</dbReference>
<evidence type="ECO:0000256" key="6">
    <source>
        <dbReference type="SAM" id="MobiDB-lite"/>
    </source>
</evidence>
<name>A0A931F7R9_9ACTN</name>
<keyword evidence="10" id="KW-1185">Reference proteome</keyword>
<feature type="transmembrane region" description="Helical" evidence="7">
    <location>
        <begin position="126"/>
        <end position="147"/>
    </location>
</feature>
<dbReference type="Pfam" id="PF07690">
    <property type="entry name" value="MFS_1"/>
    <property type="match status" value="1"/>
</dbReference>
<dbReference type="InterPro" id="IPR052983">
    <property type="entry name" value="MFS_Riboflavin_Transporter"/>
</dbReference>
<feature type="domain" description="Major facilitator superfamily (MFS) profile" evidence="8">
    <location>
        <begin position="1"/>
        <end position="297"/>
    </location>
</feature>
<dbReference type="AlphaFoldDB" id="A0A931F7R9"/>
<sequence length="297" mass="31262">MIGALAITQTAGYGVLYYAFSVFITPMSRELDAEVAELTGAITLAVLISGVAAPAIGRWLDRHGGRGLMTAGSALGALAVLAWSQVQSVAQLYLVCVVLGVASAMVLYEAAFAVIVAWFDAARRGPALLAVTVVAGFASSIFLPLTGLLVDLYGWRPTLVILAIGYAAVCVPLHLFAVRSRGAPPQVDRREIVGAALRERPFWLLAAVRPGPGGQAGLRQAASADPSTSGRRHQPTYPIDERIIQIPHKHPVVHRGPATGKDPHPSRRPLRITEAQMEHLSSPTTDFAAGVPAGSAC</sequence>
<dbReference type="GO" id="GO:0005886">
    <property type="term" value="C:plasma membrane"/>
    <property type="evidence" value="ECO:0007669"/>
    <property type="project" value="UniProtKB-SubCell"/>
</dbReference>
<comment type="subcellular location">
    <subcellularLocation>
        <location evidence="1">Cell membrane</location>
        <topology evidence="1">Multi-pass membrane protein</topology>
    </subcellularLocation>
</comment>
<feature type="region of interest" description="Disordered" evidence="6">
    <location>
        <begin position="214"/>
        <end position="238"/>
    </location>
</feature>
<dbReference type="EMBL" id="JADOGI010000428">
    <property type="protein sequence ID" value="MBF8194481.1"/>
    <property type="molecule type" value="Genomic_DNA"/>
</dbReference>
<proteinExistence type="predicted"/>
<dbReference type="InterPro" id="IPR020846">
    <property type="entry name" value="MFS_dom"/>
</dbReference>
<reference evidence="9" key="1">
    <citation type="submission" date="2020-11" db="EMBL/GenBank/DDBJ databases">
        <title>Whole-genome analyses of Nonomuraea sp. K274.</title>
        <authorList>
            <person name="Veyisoglu A."/>
        </authorList>
    </citation>
    <scope>NUCLEOTIDE SEQUENCE</scope>
    <source>
        <strain evidence="9">K274</strain>
    </source>
</reference>
<protein>
    <submittedName>
        <fullName evidence="9">MFS transporter</fullName>
    </submittedName>
</protein>
<evidence type="ECO:0000256" key="3">
    <source>
        <dbReference type="ARBA" id="ARBA00022692"/>
    </source>
</evidence>
<keyword evidence="5 7" id="KW-0472">Membrane</keyword>
<dbReference type="GO" id="GO:0022857">
    <property type="term" value="F:transmembrane transporter activity"/>
    <property type="evidence" value="ECO:0007669"/>
    <property type="project" value="InterPro"/>
</dbReference>
<evidence type="ECO:0000256" key="7">
    <source>
        <dbReference type="SAM" id="Phobius"/>
    </source>
</evidence>
<dbReference type="Proteomes" id="UP000605361">
    <property type="component" value="Unassembled WGS sequence"/>
</dbReference>
<gene>
    <name evidence="9" type="ORF">ITP53_54280</name>
</gene>
<dbReference type="PANTHER" id="PTHR43385">
    <property type="entry name" value="RIBOFLAVIN TRANSPORTER RIBJ"/>
    <property type="match status" value="1"/>
</dbReference>
<feature type="transmembrane region" description="Helical" evidence="7">
    <location>
        <begin position="35"/>
        <end position="56"/>
    </location>
</feature>
<evidence type="ECO:0000256" key="2">
    <source>
        <dbReference type="ARBA" id="ARBA00022448"/>
    </source>
</evidence>
<dbReference type="InterPro" id="IPR036259">
    <property type="entry name" value="MFS_trans_sf"/>
</dbReference>
<keyword evidence="3 7" id="KW-0812">Transmembrane</keyword>
<feature type="transmembrane region" description="Helical" evidence="7">
    <location>
        <begin position="68"/>
        <end position="86"/>
    </location>
</feature>
<feature type="transmembrane region" description="Helical" evidence="7">
    <location>
        <begin position="159"/>
        <end position="178"/>
    </location>
</feature>
<keyword evidence="4 7" id="KW-1133">Transmembrane helix</keyword>
<keyword evidence="2" id="KW-0813">Transport</keyword>
<dbReference type="PROSITE" id="PS50850">
    <property type="entry name" value="MFS"/>
    <property type="match status" value="1"/>
</dbReference>
<feature type="transmembrane region" description="Helical" evidence="7">
    <location>
        <begin position="92"/>
        <end position="119"/>
    </location>
</feature>
<evidence type="ECO:0000256" key="5">
    <source>
        <dbReference type="ARBA" id="ARBA00023136"/>
    </source>
</evidence>
<evidence type="ECO:0000313" key="9">
    <source>
        <dbReference type="EMBL" id="MBF8194481.1"/>
    </source>
</evidence>
<organism evidence="9 10">
    <name type="scientific">Nonomuraea cypriaca</name>
    <dbReference type="NCBI Taxonomy" id="1187855"/>
    <lineage>
        <taxon>Bacteria</taxon>
        <taxon>Bacillati</taxon>
        <taxon>Actinomycetota</taxon>
        <taxon>Actinomycetes</taxon>
        <taxon>Streptosporangiales</taxon>
        <taxon>Streptosporangiaceae</taxon>
        <taxon>Nonomuraea</taxon>
    </lineage>
</organism>
<dbReference type="SUPFAM" id="SSF103473">
    <property type="entry name" value="MFS general substrate transporter"/>
    <property type="match status" value="1"/>
</dbReference>
<evidence type="ECO:0000256" key="1">
    <source>
        <dbReference type="ARBA" id="ARBA00004651"/>
    </source>
</evidence>
<evidence type="ECO:0000313" key="10">
    <source>
        <dbReference type="Proteomes" id="UP000605361"/>
    </source>
</evidence>
<dbReference type="InterPro" id="IPR011701">
    <property type="entry name" value="MFS"/>
</dbReference>
<evidence type="ECO:0000259" key="8">
    <source>
        <dbReference type="PROSITE" id="PS50850"/>
    </source>
</evidence>
<dbReference type="Gene3D" id="1.20.1250.20">
    <property type="entry name" value="MFS general substrate transporter like domains"/>
    <property type="match status" value="1"/>
</dbReference>
<evidence type="ECO:0000256" key="4">
    <source>
        <dbReference type="ARBA" id="ARBA00022989"/>
    </source>
</evidence>
<accession>A0A931F7R9</accession>